<evidence type="ECO:0000256" key="2">
    <source>
        <dbReference type="ARBA" id="ARBA00012737"/>
    </source>
</evidence>
<dbReference type="Gene3D" id="3.40.50.620">
    <property type="entry name" value="HUPs"/>
    <property type="match status" value="1"/>
</dbReference>
<dbReference type="PROSITE" id="PS51278">
    <property type="entry name" value="GATASE_TYPE_2"/>
    <property type="match status" value="1"/>
</dbReference>
<evidence type="ECO:0000256" key="5">
    <source>
        <dbReference type="ARBA" id="ARBA00022741"/>
    </source>
</evidence>
<feature type="domain" description="Glutamine amidotransferase type-2" evidence="14">
    <location>
        <begin position="2"/>
        <end position="201"/>
    </location>
</feature>
<evidence type="ECO:0000256" key="8">
    <source>
        <dbReference type="ARBA" id="ARBA00022962"/>
    </source>
</evidence>
<dbReference type="EMBL" id="MK071981">
    <property type="protein sequence ID" value="AYV75744.1"/>
    <property type="molecule type" value="Genomic_DNA"/>
</dbReference>
<dbReference type="InterPro" id="IPR014729">
    <property type="entry name" value="Rossmann-like_a/b/a_fold"/>
</dbReference>
<dbReference type="PANTHER" id="PTHR11772">
    <property type="entry name" value="ASPARAGINE SYNTHETASE"/>
    <property type="match status" value="1"/>
</dbReference>
<dbReference type="EC" id="6.3.5.4" evidence="2"/>
<evidence type="ECO:0000256" key="9">
    <source>
        <dbReference type="ARBA" id="ARBA00030234"/>
    </source>
</evidence>
<dbReference type="PANTHER" id="PTHR11772:SF23">
    <property type="entry name" value="ASPARAGINE SYNTHETASE [GLUTAMINE-HYDROLYZING]"/>
    <property type="match status" value="1"/>
</dbReference>
<dbReference type="InterPro" id="IPR017932">
    <property type="entry name" value="GATase_2_dom"/>
</dbReference>
<keyword evidence="6 12" id="KW-0067">ATP-binding</keyword>
<evidence type="ECO:0000313" key="15">
    <source>
        <dbReference type="EMBL" id="AYV75744.1"/>
    </source>
</evidence>
<evidence type="ECO:0000256" key="10">
    <source>
        <dbReference type="ARBA" id="ARBA00048741"/>
    </source>
</evidence>
<keyword evidence="5 12" id="KW-0547">Nucleotide-binding</keyword>
<evidence type="ECO:0000256" key="1">
    <source>
        <dbReference type="ARBA" id="ARBA00005187"/>
    </source>
</evidence>
<evidence type="ECO:0000256" key="6">
    <source>
        <dbReference type="ARBA" id="ARBA00022840"/>
    </source>
</evidence>
<dbReference type="CDD" id="cd01991">
    <property type="entry name" value="Asn_synthase_B_C"/>
    <property type="match status" value="1"/>
</dbReference>
<feature type="binding site" evidence="12">
    <location>
        <position position="101"/>
    </location>
    <ligand>
        <name>L-glutamine</name>
        <dbReference type="ChEBI" id="CHEBI:58359"/>
    </ligand>
</feature>
<organism evidence="15">
    <name type="scientific">Terrestrivirus sp</name>
    <dbReference type="NCBI Taxonomy" id="2487775"/>
    <lineage>
        <taxon>Viruses</taxon>
        <taxon>Varidnaviria</taxon>
        <taxon>Bamfordvirae</taxon>
        <taxon>Nucleocytoviricota</taxon>
        <taxon>Megaviricetes</taxon>
        <taxon>Imitervirales</taxon>
        <taxon>Mimiviridae</taxon>
        <taxon>Klosneuvirinae</taxon>
    </lineage>
</organism>
<feature type="active site" description="For GATase activity" evidence="11">
    <location>
        <position position="2"/>
    </location>
</feature>
<keyword evidence="7 11" id="KW-0061">Asparagine biosynthesis</keyword>
<protein>
    <recommendedName>
        <fullName evidence="2">asparagine synthase (glutamine-hydrolyzing)</fullName>
        <ecNumber evidence="2">6.3.5.4</ecNumber>
    </recommendedName>
    <alternativeName>
        <fullName evidence="9">Glutamine-dependent asparagine synthetase</fullName>
    </alternativeName>
</protein>
<keyword evidence="3" id="KW-0436">Ligase</keyword>
<reference evidence="15" key="1">
    <citation type="submission" date="2018-10" db="EMBL/GenBank/DDBJ databases">
        <title>Hidden diversity of soil giant viruses.</title>
        <authorList>
            <person name="Schulz F."/>
            <person name="Alteio L."/>
            <person name="Goudeau D."/>
            <person name="Ryan E.M."/>
            <person name="Malmstrom R.R."/>
            <person name="Blanchard J."/>
            <person name="Woyke T."/>
        </authorList>
    </citation>
    <scope>NUCLEOTIDE SEQUENCE</scope>
    <source>
        <strain evidence="15">TEV1</strain>
    </source>
</reference>
<gene>
    <name evidence="15" type="ORF">Terrestrivirus3_13</name>
</gene>
<dbReference type="SUPFAM" id="SSF52402">
    <property type="entry name" value="Adenine nucleotide alpha hydrolases-like"/>
    <property type="match status" value="1"/>
</dbReference>
<evidence type="ECO:0000256" key="3">
    <source>
        <dbReference type="ARBA" id="ARBA00022598"/>
    </source>
</evidence>
<proteinExistence type="predicted"/>
<dbReference type="InterPro" id="IPR033738">
    <property type="entry name" value="AsnB_N"/>
</dbReference>
<feature type="site" description="Important for beta-aspartyl-AMP intermediate formation" evidence="13">
    <location>
        <position position="366"/>
    </location>
</feature>
<dbReference type="Gene3D" id="3.60.20.10">
    <property type="entry name" value="Glutamine Phosphoribosylpyrophosphate, subunit 1, domain 1"/>
    <property type="match status" value="1"/>
</dbReference>
<comment type="catalytic activity">
    <reaction evidence="10">
        <text>L-aspartate + L-glutamine + ATP + H2O = L-asparagine + L-glutamate + AMP + diphosphate + H(+)</text>
        <dbReference type="Rhea" id="RHEA:12228"/>
        <dbReference type="ChEBI" id="CHEBI:15377"/>
        <dbReference type="ChEBI" id="CHEBI:15378"/>
        <dbReference type="ChEBI" id="CHEBI:29985"/>
        <dbReference type="ChEBI" id="CHEBI:29991"/>
        <dbReference type="ChEBI" id="CHEBI:30616"/>
        <dbReference type="ChEBI" id="CHEBI:33019"/>
        <dbReference type="ChEBI" id="CHEBI:58048"/>
        <dbReference type="ChEBI" id="CHEBI:58359"/>
        <dbReference type="ChEBI" id="CHEBI:456215"/>
        <dbReference type="EC" id="6.3.5.4"/>
    </reaction>
</comment>
<dbReference type="Pfam" id="PF13537">
    <property type="entry name" value="GATase_7"/>
    <property type="match status" value="1"/>
</dbReference>
<feature type="binding site" evidence="12">
    <location>
        <position position="289"/>
    </location>
    <ligand>
        <name>ATP</name>
        <dbReference type="ChEBI" id="CHEBI:30616"/>
    </ligand>
</feature>
<keyword evidence="8 11" id="KW-0315">Glutamine amidotransferase</keyword>
<dbReference type="InterPro" id="IPR029055">
    <property type="entry name" value="Ntn_hydrolases_N"/>
</dbReference>
<evidence type="ECO:0000256" key="13">
    <source>
        <dbReference type="PIRSR" id="PIRSR001589-3"/>
    </source>
</evidence>
<dbReference type="GO" id="GO:0004066">
    <property type="term" value="F:asparagine synthase (glutamine-hydrolyzing) activity"/>
    <property type="evidence" value="ECO:0007669"/>
    <property type="project" value="UniProtKB-EC"/>
</dbReference>
<comment type="pathway">
    <text evidence="1">Amino-acid biosynthesis; L-asparagine biosynthesis; L-asparagine from L-aspartate (L-Gln route): step 1/1.</text>
</comment>
<dbReference type="InterPro" id="IPR050795">
    <property type="entry name" value="Asn_Synthetase"/>
</dbReference>
<dbReference type="SUPFAM" id="SSF56235">
    <property type="entry name" value="N-terminal nucleophile aminohydrolases (Ntn hydrolases)"/>
    <property type="match status" value="1"/>
</dbReference>
<name>A0A3G4ZMV8_9VIRU</name>
<evidence type="ECO:0000256" key="11">
    <source>
        <dbReference type="PIRSR" id="PIRSR001589-1"/>
    </source>
</evidence>
<dbReference type="GO" id="GO:0006529">
    <property type="term" value="P:asparagine biosynthetic process"/>
    <property type="evidence" value="ECO:0007669"/>
    <property type="project" value="UniProtKB-KW"/>
</dbReference>
<keyword evidence="4 11" id="KW-0028">Amino-acid biosynthesis</keyword>
<dbReference type="Pfam" id="PF00733">
    <property type="entry name" value="Asn_synthase"/>
    <property type="match status" value="2"/>
</dbReference>
<accession>A0A3G4ZMV8</accession>
<dbReference type="InterPro" id="IPR006426">
    <property type="entry name" value="Asn_synth_AEB"/>
</dbReference>
<sequence>MCGIWALIQRDSSVQVKNSYDAFKRVQERGPDRSYYIEHGEPYNAKIGFHRLSIMDPSIKGDQPFVFDTGKRLVNVICNGEIYNFKQIAEKYNIELKSGSDCEVIPHLYTKYGIEKVIEEIRGEFAFVIVDIDKQSGDAEIYCSRDPLGIRPLFIFIDPEGNYINFSSELKGLVSVYNKNVTTKDSLNSVKPGHYMLITRTNGEFVTQYERKYYEFPRLKKRDAYETDIEKVKKSVVDALTHSVISRMNADRPIGCALSGGLDSSLVASIVARELKREGKNRILKTFSIGLEGSTDEPFAKMAADYIGSEHTHFTVTQDECIDVIKIIVYKIETYDLTTIRASVFQYLLCKKISQTTDIKVIFIGDVSDEATCGYLYFHSAPSPEDAHHENVRLLTVIDKYDVRRADRGVSDNGLEARVPFSDIVFIDTYLSINPELRVPINGIEKWLLRESFKDTGLLPHAVLYRKKEAFSDGGSSVTKSWYQIVQEHANQLYTDKYFNDKQKLYKHNPPPSKEALYYREWFDSFFGENVDHIIPHYWLPKWVGDINEPSARVLQHYQNKENAANLE</sequence>
<evidence type="ECO:0000256" key="12">
    <source>
        <dbReference type="PIRSR" id="PIRSR001589-2"/>
    </source>
</evidence>
<dbReference type="GO" id="GO:0005524">
    <property type="term" value="F:ATP binding"/>
    <property type="evidence" value="ECO:0007669"/>
    <property type="project" value="UniProtKB-KW"/>
</dbReference>
<dbReference type="NCBIfam" id="TIGR01536">
    <property type="entry name" value="asn_synth_AEB"/>
    <property type="match status" value="1"/>
</dbReference>
<evidence type="ECO:0000259" key="14">
    <source>
        <dbReference type="PROSITE" id="PS51278"/>
    </source>
</evidence>
<evidence type="ECO:0000256" key="4">
    <source>
        <dbReference type="ARBA" id="ARBA00022605"/>
    </source>
</evidence>
<dbReference type="PIRSF" id="PIRSF001589">
    <property type="entry name" value="Asn_synthetase_glu-h"/>
    <property type="match status" value="1"/>
</dbReference>
<dbReference type="InterPro" id="IPR001962">
    <property type="entry name" value="Asn_synthase"/>
</dbReference>
<evidence type="ECO:0000256" key="7">
    <source>
        <dbReference type="ARBA" id="ARBA00022888"/>
    </source>
</evidence>
<dbReference type="CDD" id="cd00712">
    <property type="entry name" value="AsnB"/>
    <property type="match status" value="1"/>
</dbReference>